<proteinExistence type="predicted"/>
<dbReference type="InterPro" id="IPR008914">
    <property type="entry name" value="PEBP"/>
</dbReference>
<evidence type="ECO:0000256" key="1">
    <source>
        <dbReference type="SAM" id="SignalP"/>
    </source>
</evidence>
<keyword evidence="3" id="KW-1185">Reference proteome</keyword>
<dbReference type="InterPro" id="IPR005247">
    <property type="entry name" value="YbhB_YbcL/LppC-like"/>
</dbReference>
<dbReference type="PANTHER" id="PTHR30289">
    <property type="entry name" value="UNCHARACTERIZED PROTEIN YBCL-RELATED"/>
    <property type="match status" value="1"/>
</dbReference>
<name>A0ABM7MTF3_9BURK</name>
<dbReference type="EMBL" id="AP024238">
    <property type="protein sequence ID" value="BCO29646.1"/>
    <property type="molecule type" value="Genomic_DNA"/>
</dbReference>
<dbReference type="InterPro" id="IPR036610">
    <property type="entry name" value="PEBP-like_sf"/>
</dbReference>
<evidence type="ECO:0000313" key="2">
    <source>
        <dbReference type="EMBL" id="BCO29646.1"/>
    </source>
</evidence>
<keyword evidence="1" id="KW-0732">Signal</keyword>
<organism evidence="2 3">
    <name type="scientific">Rhodoferax lithotrophicus</name>
    <dbReference type="NCBI Taxonomy" id="2798804"/>
    <lineage>
        <taxon>Bacteria</taxon>
        <taxon>Pseudomonadati</taxon>
        <taxon>Pseudomonadota</taxon>
        <taxon>Betaproteobacteria</taxon>
        <taxon>Burkholderiales</taxon>
        <taxon>Comamonadaceae</taxon>
        <taxon>Rhodoferax</taxon>
    </lineage>
</organism>
<dbReference type="Pfam" id="PF01161">
    <property type="entry name" value="PBP"/>
    <property type="match status" value="1"/>
</dbReference>
<reference evidence="2 3" key="1">
    <citation type="journal article" date="2021" name="Microbiol. Spectr.">
        <title>A Single Bacterium Capable of Oxidation and Reduction of Iron at Circumneutral pH.</title>
        <authorList>
            <person name="Kato S."/>
            <person name="Ohkuma M."/>
        </authorList>
    </citation>
    <scope>NUCLEOTIDE SEQUENCE [LARGE SCALE GENOMIC DNA]</scope>
    <source>
        <strain evidence="2 3">MIZ03</strain>
    </source>
</reference>
<feature type="chain" id="PRO_5046962228" evidence="1">
    <location>
        <begin position="50"/>
        <end position="209"/>
    </location>
</feature>
<dbReference type="Gene3D" id="3.90.280.10">
    <property type="entry name" value="PEBP-like"/>
    <property type="match status" value="1"/>
</dbReference>
<sequence>MRGTEQHTHTCLSTMKPSSFHKVELMKIVSLCHTLIAGLALSASLSAQAADFKVETDSQLDGRFPNAQFANGFGCQGGNVSPHIRWQGAPADTKSFVVTVYDPDAPTGSGWWHWVLADLPASVHELALGAGSEPGKLPAGAVQFKHDGGQAGYLGACPPVGQTHRYVITVHALKVDKLELPASASPALVGFMSYVNGLGKASTTVLAGR</sequence>
<feature type="signal peptide" evidence="1">
    <location>
        <begin position="1"/>
        <end position="49"/>
    </location>
</feature>
<dbReference type="PANTHER" id="PTHR30289:SF1">
    <property type="entry name" value="PEBP (PHOSPHATIDYLETHANOLAMINE-BINDING PROTEIN) FAMILY PROTEIN"/>
    <property type="match status" value="1"/>
</dbReference>
<dbReference type="Proteomes" id="UP000824366">
    <property type="component" value="Chromosome"/>
</dbReference>
<dbReference type="NCBIfam" id="TIGR00481">
    <property type="entry name" value="YbhB/YbcL family Raf kinase inhibitor-like protein"/>
    <property type="match status" value="1"/>
</dbReference>
<dbReference type="CDD" id="cd00865">
    <property type="entry name" value="PEBP_bact_arch"/>
    <property type="match status" value="1"/>
</dbReference>
<evidence type="ECO:0000313" key="3">
    <source>
        <dbReference type="Proteomes" id="UP000824366"/>
    </source>
</evidence>
<protein>
    <submittedName>
        <fullName evidence="2">Phospholipid-binding protein</fullName>
    </submittedName>
</protein>
<dbReference type="SUPFAM" id="SSF49777">
    <property type="entry name" value="PEBP-like"/>
    <property type="match status" value="1"/>
</dbReference>
<accession>A0ABM7MTF3</accession>
<gene>
    <name evidence="2" type="ORF">MIZ03_4569</name>
</gene>